<dbReference type="Pfam" id="PF01555">
    <property type="entry name" value="N6_N4_Mtase"/>
    <property type="match status" value="1"/>
</dbReference>
<reference evidence="6 7" key="1">
    <citation type="submission" date="2020-07" db="EMBL/GenBank/DDBJ databases">
        <title>Draft whole-genome sequence of Heliobacterium chlorum DSM 3682, type strain.</title>
        <authorList>
            <person name="Kyndt J.A."/>
            <person name="Meyer T.E."/>
            <person name="Imhoff J.F."/>
        </authorList>
    </citation>
    <scope>NUCLEOTIDE SEQUENCE [LARGE SCALE GENOMIC DNA]</scope>
    <source>
        <strain evidence="6 7">DSM 3682</strain>
    </source>
</reference>
<organism evidence="6 7">
    <name type="scientific">Heliobacterium chlorum</name>
    <dbReference type="NCBI Taxonomy" id="2698"/>
    <lineage>
        <taxon>Bacteria</taxon>
        <taxon>Bacillati</taxon>
        <taxon>Bacillota</taxon>
        <taxon>Clostridia</taxon>
        <taxon>Eubacteriales</taxon>
        <taxon>Heliobacteriaceae</taxon>
        <taxon>Heliobacterium</taxon>
    </lineage>
</organism>
<evidence type="ECO:0000256" key="4">
    <source>
        <dbReference type="ARBA" id="ARBA00022747"/>
    </source>
</evidence>
<dbReference type="Proteomes" id="UP000617402">
    <property type="component" value="Unassembled WGS sequence"/>
</dbReference>
<dbReference type="Gene3D" id="3.40.50.150">
    <property type="entry name" value="Vaccinia Virus protein VP39"/>
    <property type="match status" value="1"/>
</dbReference>
<dbReference type="InterPro" id="IPR029063">
    <property type="entry name" value="SAM-dependent_MTases_sf"/>
</dbReference>
<gene>
    <name evidence="6" type="ORF">H1S01_11305</name>
</gene>
<protein>
    <submittedName>
        <fullName evidence="6">Site-specific DNA-methyltransferase</fullName>
    </submittedName>
</protein>
<keyword evidence="4" id="KW-0680">Restriction system</keyword>
<evidence type="ECO:0000256" key="1">
    <source>
        <dbReference type="ARBA" id="ARBA00006594"/>
    </source>
</evidence>
<evidence type="ECO:0000256" key="2">
    <source>
        <dbReference type="ARBA" id="ARBA00022603"/>
    </source>
</evidence>
<keyword evidence="3" id="KW-0808">Transferase</keyword>
<evidence type="ECO:0000313" key="6">
    <source>
        <dbReference type="EMBL" id="MBC9785094.1"/>
    </source>
</evidence>
<name>A0ABR7T5I2_HELCL</name>
<feature type="domain" description="DNA methylase N-4/N-6" evidence="5">
    <location>
        <begin position="23"/>
        <end position="126"/>
    </location>
</feature>
<dbReference type="InterPro" id="IPR002941">
    <property type="entry name" value="DNA_methylase_N4/N6"/>
</dbReference>
<evidence type="ECO:0000259" key="5">
    <source>
        <dbReference type="Pfam" id="PF01555"/>
    </source>
</evidence>
<accession>A0ABR7T5I2</accession>
<comment type="similarity">
    <text evidence="1">Belongs to the N(4)/N(6)-methyltransferase family.</text>
</comment>
<dbReference type="PROSITE" id="PS00092">
    <property type="entry name" value="N6_MTASE"/>
    <property type="match status" value="1"/>
</dbReference>
<comment type="caution">
    <text evidence="6">The sequence shown here is derived from an EMBL/GenBank/DDBJ whole genome shotgun (WGS) entry which is preliminary data.</text>
</comment>
<dbReference type="InterPro" id="IPR002052">
    <property type="entry name" value="DNA_methylase_N6_adenine_CS"/>
</dbReference>
<keyword evidence="2" id="KW-0489">Methyltransferase</keyword>
<evidence type="ECO:0000313" key="7">
    <source>
        <dbReference type="Proteomes" id="UP000617402"/>
    </source>
</evidence>
<evidence type="ECO:0000256" key="3">
    <source>
        <dbReference type="ARBA" id="ARBA00022679"/>
    </source>
</evidence>
<proteinExistence type="inferred from homology"/>
<dbReference type="RefSeq" id="WP_188040587.1">
    <property type="nucleotide sequence ID" value="NZ_JACVHF010000010.1"/>
</dbReference>
<sequence length="138" mass="16121">MELNTVHHFDCIEGMHQLPDMSIDLAVVDPPYGINFRSSNRKKYPLKSSDGILNDELDNADFLESVIVEINRVLKTNSHIYWFTRWDKVKIQQPLLEKFFQVKNSLIWMKMVGRWVISEEPTPDNMKTFCFARKAAGT</sequence>
<dbReference type="EMBL" id="JACVHF010000010">
    <property type="protein sequence ID" value="MBC9785094.1"/>
    <property type="molecule type" value="Genomic_DNA"/>
</dbReference>
<dbReference type="SUPFAM" id="SSF53335">
    <property type="entry name" value="S-adenosyl-L-methionine-dependent methyltransferases"/>
    <property type="match status" value="1"/>
</dbReference>
<keyword evidence="7" id="KW-1185">Reference proteome</keyword>